<dbReference type="Pfam" id="PF26078">
    <property type="entry name" value="Baseplate_J_M"/>
    <property type="match status" value="1"/>
</dbReference>
<feature type="domain" description="Baseplate J-like C-terminal" evidence="4">
    <location>
        <begin position="252"/>
        <end position="337"/>
    </location>
</feature>
<dbReference type="Pfam" id="PF26079">
    <property type="entry name" value="Baseplate_J_C"/>
    <property type="match status" value="1"/>
</dbReference>
<sequence length="337" mass="34301">MLDATASDIDKRQGSVTYDMLSPAAIELALAYAELDNVLKFGFADTTYGNYLDMRCGELGVYRKQAVKATGSLTFTGPNATVIPLGTRVSTGGNSPVYFVTTAAGTIASGMVTVTAEASSGGASGNVALNTVTLVLGNLAGVVTVINAASFSGGSDVESDADLLARYTERVRKPATSGNANQYLAWAKEVAGVGDAKVYPIWNGAGTVKVVLLNTEKTAPSASVVTAATDYITLVKPVGATATVAGATEVAINVSGNYTLKSGATLTQARAQILAGLTAYLKTVAFVDPIVRYSQIANVVLTADAVTDYDPATLTVNGAKTNVTIADGSVAVAGTVT</sequence>
<dbReference type="Proteomes" id="UP000618579">
    <property type="component" value="Unassembled WGS sequence"/>
</dbReference>
<dbReference type="Pfam" id="PF04865">
    <property type="entry name" value="Baseplate_J"/>
    <property type="match status" value="1"/>
</dbReference>
<evidence type="ECO:0000256" key="1">
    <source>
        <dbReference type="ARBA" id="ARBA00038087"/>
    </source>
</evidence>
<comment type="caution">
    <text evidence="5">The sequence shown here is derived from an EMBL/GenBank/DDBJ whole genome shotgun (WGS) entry which is preliminary data.</text>
</comment>
<dbReference type="PANTHER" id="PTHR37829">
    <property type="entry name" value="PHAGE-LIKE ELEMENT PBSX PROTEIN XKDT"/>
    <property type="match status" value="1"/>
</dbReference>
<feature type="domain" description="Baseplate protein J-like barrel" evidence="2">
    <location>
        <begin position="73"/>
        <end position="154"/>
    </location>
</feature>
<dbReference type="PANTHER" id="PTHR37829:SF3">
    <property type="entry name" value="PROTEIN JAYE-RELATED"/>
    <property type="match status" value="1"/>
</dbReference>
<dbReference type="InterPro" id="IPR058530">
    <property type="entry name" value="Baseplate_J-like_C"/>
</dbReference>
<dbReference type="InterPro" id="IPR058531">
    <property type="entry name" value="Baseplate_J_M"/>
</dbReference>
<evidence type="ECO:0000313" key="5">
    <source>
        <dbReference type="EMBL" id="NOU98491.1"/>
    </source>
</evidence>
<feature type="domain" description="Baseplate J-like central" evidence="3">
    <location>
        <begin position="175"/>
        <end position="245"/>
    </location>
</feature>
<dbReference type="EMBL" id="WHNZ01000004">
    <property type="protein sequence ID" value="NOU98491.1"/>
    <property type="molecule type" value="Genomic_DNA"/>
</dbReference>
<dbReference type="InterPro" id="IPR052399">
    <property type="entry name" value="Phage_Baseplate_Assmbl_Protein"/>
</dbReference>
<accession>A0ABX1ZI40</accession>
<name>A0ABX1ZI40_9BACL</name>
<evidence type="ECO:0000313" key="6">
    <source>
        <dbReference type="Proteomes" id="UP000618579"/>
    </source>
</evidence>
<reference evidence="5 6" key="1">
    <citation type="submission" date="2019-10" db="EMBL/GenBank/DDBJ databases">
        <title>Description of Paenibacillus pedi sp. nov.</title>
        <authorList>
            <person name="Carlier A."/>
            <person name="Qi S."/>
        </authorList>
    </citation>
    <scope>NUCLEOTIDE SEQUENCE [LARGE SCALE GENOMIC DNA]</scope>
    <source>
        <strain evidence="5 6">LMG 31457</strain>
    </source>
</reference>
<keyword evidence="6" id="KW-1185">Reference proteome</keyword>
<evidence type="ECO:0000259" key="3">
    <source>
        <dbReference type="Pfam" id="PF26078"/>
    </source>
</evidence>
<proteinExistence type="inferred from homology"/>
<protein>
    <submittedName>
        <fullName evidence="5">Baseplate J protein</fullName>
    </submittedName>
</protein>
<gene>
    <name evidence="5" type="ORF">GC097_00425</name>
</gene>
<evidence type="ECO:0000259" key="4">
    <source>
        <dbReference type="Pfam" id="PF26079"/>
    </source>
</evidence>
<dbReference type="InterPro" id="IPR006949">
    <property type="entry name" value="Barrel_Baseplate_J-like"/>
</dbReference>
<comment type="similarity">
    <text evidence="1">Belongs to the Mu gp47/PBSX XkdT family.</text>
</comment>
<organism evidence="5 6">
    <name type="scientific">Paenibacillus planticolens</name>
    <dbReference type="NCBI Taxonomy" id="2654976"/>
    <lineage>
        <taxon>Bacteria</taxon>
        <taxon>Bacillati</taxon>
        <taxon>Bacillota</taxon>
        <taxon>Bacilli</taxon>
        <taxon>Bacillales</taxon>
        <taxon>Paenibacillaceae</taxon>
        <taxon>Paenibacillus</taxon>
    </lineage>
</organism>
<evidence type="ECO:0000259" key="2">
    <source>
        <dbReference type="Pfam" id="PF04865"/>
    </source>
</evidence>